<dbReference type="PANTHER" id="PTHR37984">
    <property type="entry name" value="PROTEIN CBG26694"/>
    <property type="match status" value="1"/>
</dbReference>
<dbReference type="PANTHER" id="PTHR37984:SF5">
    <property type="entry name" value="PROTEIN NYNRIN-LIKE"/>
    <property type="match status" value="1"/>
</dbReference>
<dbReference type="FunFam" id="3.30.70.270:FF:000020">
    <property type="entry name" value="Transposon Tf2-6 polyprotein-like Protein"/>
    <property type="match status" value="1"/>
</dbReference>
<comment type="caution">
    <text evidence="1">The sequence shown here is derived from an EMBL/GenBank/DDBJ whole genome shotgun (WGS) entry which is preliminary data.</text>
</comment>
<evidence type="ECO:0000313" key="2">
    <source>
        <dbReference type="Proteomes" id="UP000765509"/>
    </source>
</evidence>
<dbReference type="SUPFAM" id="SSF56672">
    <property type="entry name" value="DNA/RNA polymerases"/>
    <property type="match status" value="1"/>
</dbReference>
<protein>
    <submittedName>
        <fullName evidence="1">Uncharacterized protein</fullName>
    </submittedName>
</protein>
<dbReference type="InterPro" id="IPR043128">
    <property type="entry name" value="Rev_trsase/Diguanyl_cyclase"/>
</dbReference>
<proteinExistence type="predicted"/>
<reference evidence="1" key="1">
    <citation type="submission" date="2021-03" db="EMBL/GenBank/DDBJ databases">
        <title>Draft genome sequence of rust myrtle Austropuccinia psidii MF-1, a brazilian biotype.</title>
        <authorList>
            <person name="Quecine M.C."/>
            <person name="Pachon D.M.R."/>
            <person name="Bonatelli M.L."/>
            <person name="Correr F.H."/>
            <person name="Franceschini L.M."/>
            <person name="Leite T.F."/>
            <person name="Margarido G.R.A."/>
            <person name="Almeida C.A."/>
            <person name="Ferrarezi J.A."/>
            <person name="Labate C.A."/>
        </authorList>
    </citation>
    <scope>NUCLEOTIDE SEQUENCE</scope>
    <source>
        <strain evidence="1">MF-1</strain>
    </source>
</reference>
<dbReference type="EMBL" id="AVOT02026448">
    <property type="protein sequence ID" value="MBW0518160.1"/>
    <property type="molecule type" value="Genomic_DNA"/>
</dbReference>
<organism evidence="1 2">
    <name type="scientific">Austropuccinia psidii MF-1</name>
    <dbReference type="NCBI Taxonomy" id="1389203"/>
    <lineage>
        <taxon>Eukaryota</taxon>
        <taxon>Fungi</taxon>
        <taxon>Dikarya</taxon>
        <taxon>Basidiomycota</taxon>
        <taxon>Pucciniomycotina</taxon>
        <taxon>Pucciniomycetes</taxon>
        <taxon>Pucciniales</taxon>
        <taxon>Sphaerophragmiaceae</taxon>
        <taxon>Austropuccinia</taxon>
    </lineage>
</organism>
<gene>
    <name evidence="1" type="ORF">O181_057875</name>
</gene>
<accession>A0A9Q3E8L6</accession>
<name>A0A9Q3E8L6_9BASI</name>
<sequence>MKSLGIFETTVIFPHINRDLRTTVEFVVMENCSSTHFILGNYSLLMYGIDLHNNTDRLFTTVDNNNQEFAFLPLKRQITVNEVSPVKSDVWSIPWYCQNKAAEVQQEPIPQDQEEIQSLLGFERYYRKHIEDFASIARPLDKLCYKDTVFEMIVYSVKAFESLRQALITALPLLMPDFKLPFKLYIDESGD</sequence>
<dbReference type="AlphaFoldDB" id="A0A9Q3E8L6"/>
<dbReference type="InterPro" id="IPR043502">
    <property type="entry name" value="DNA/RNA_pol_sf"/>
</dbReference>
<keyword evidence="2" id="KW-1185">Reference proteome</keyword>
<dbReference type="Proteomes" id="UP000765509">
    <property type="component" value="Unassembled WGS sequence"/>
</dbReference>
<evidence type="ECO:0000313" key="1">
    <source>
        <dbReference type="EMBL" id="MBW0518160.1"/>
    </source>
</evidence>
<dbReference type="InterPro" id="IPR050951">
    <property type="entry name" value="Retrovirus_Pol_polyprotein"/>
</dbReference>
<dbReference type="Gene3D" id="3.30.70.270">
    <property type="match status" value="1"/>
</dbReference>